<dbReference type="Pfam" id="PF01565">
    <property type="entry name" value="FAD_binding_4"/>
    <property type="match status" value="1"/>
</dbReference>
<dbReference type="InterPro" id="IPR016169">
    <property type="entry name" value="FAD-bd_PCMH_sub2"/>
</dbReference>
<comment type="caution">
    <text evidence="3">The sequence shown here is derived from an EMBL/GenBank/DDBJ whole genome shotgun (WGS) entry which is preliminary data.</text>
</comment>
<dbReference type="PANTHER" id="PTHR11748">
    <property type="entry name" value="D-LACTATE DEHYDROGENASE"/>
    <property type="match status" value="1"/>
</dbReference>
<dbReference type="InterPro" id="IPR016166">
    <property type="entry name" value="FAD-bd_PCMH"/>
</dbReference>
<dbReference type="GO" id="GO:1903457">
    <property type="term" value="P:lactate catabolic process"/>
    <property type="evidence" value="ECO:0007669"/>
    <property type="project" value="TreeGrafter"/>
</dbReference>
<dbReference type="PROSITE" id="PS51387">
    <property type="entry name" value="FAD_PCMH"/>
    <property type="match status" value="1"/>
</dbReference>
<comment type="similarity">
    <text evidence="1">Belongs to the FAD-binding oxidoreductase/transferase type 4 family.</text>
</comment>
<name>X0URH6_9ZZZZ</name>
<dbReference type="InterPro" id="IPR036318">
    <property type="entry name" value="FAD-bd_PCMH-like_sf"/>
</dbReference>
<dbReference type="GO" id="GO:0004458">
    <property type="term" value="F:D-lactate dehydrogenase (cytochrome) activity"/>
    <property type="evidence" value="ECO:0007669"/>
    <property type="project" value="TreeGrafter"/>
</dbReference>
<dbReference type="PANTHER" id="PTHR11748:SF111">
    <property type="entry name" value="D-LACTATE DEHYDROGENASE, MITOCHONDRIAL-RELATED"/>
    <property type="match status" value="1"/>
</dbReference>
<reference evidence="3" key="1">
    <citation type="journal article" date="2014" name="Front. Microbiol.">
        <title>High frequency of phylogenetically diverse reductive dehalogenase-homologous genes in deep subseafloor sedimentary metagenomes.</title>
        <authorList>
            <person name="Kawai M."/>
            <person name="Futagami T."/>
            <person name="Toyoda A."/>
            <person name="Takaki Y."/>
            <person name="Nishi S."/>
            <person name="Hori S."/>
            <person name="Arai W."/>
            <person name="Tsubouchi T."/>
            <person name="Morono Y."/>
            <person name="Uchiyama I."/>
            <person name="Ito T."/>
            <person name="Fujiyama A."/>
            <person name="Inagaki F."/>
            <person name="Takami H."/>
        </authorList>
    </citation>
    <scope>NUCLEOTIDE SEQUENCE</scope>
    <source>
        <strain evidence="3">Expedition CK06-06</strain>
    </source>
</reference>
<dbReference type="Gene3D" id="3.30.465.10">
    <property type="match status" value="1"/>
</dbReference>
<dbReference type="GO" id="GO:0071949">
    <property type="term" value="F:FAD binding"/>
    <property type="evidence" value="ECO:0007669"/>
    <property type="project" value="InterPro"/>
</dbReference>
<gene>
    <name evidence="3" type="ORF">S01H1_41824</name>
</gene>
<evidence type="ECO:0000259" key="2">
    <source>
        <dbReference type="PROSITE" id="PS51387"/>
    </source>
</evidence>
<dbReference type="InterPro" id="IPR006094">
    <property type="entry name" value="Oxid_FAD_bind_N"/>
</dbReference>
<organism evidence="3">
    <name type="scientific">marine sediment metagenome</name>
    <dbReference type="NCBI Taxonomy" id="412755"/>
    <lineage>
        <taxon>unclassified sequences</taxon>
        <taxon>metagenomes</taxon>
        <taxon>ecological metagenomes</taxon>
    </lineage>
</organism>
<feature type="domain" description="FAD-binding PCMH-type" evidence="2">
    <location>
        <begin position="33"/>
        <end position="133"/>
    </location>
</feature>
<evidence type="ECO:0000313" key="3">
    <source>
        <dbReference type="EMBL" id="GAG01847.1"/>
    </source>
</evidence>
<protein>
    <recommendedName>
        <fullName evidence="2">FAD-binding PCMH-type domain-containing protein</fullName>
    </recommendedName>
</protein>
<feature type="non-terminal residue" evidence="3">
    <location>
        <position position="133"/>
    </location>
</feature>
<dbReference type="SUPFAM" id="SSF56176">
    <property type="entry name" value="FAD-binding/transporter-associated domain-like"/>
    <property type="match status" value="1"/>
</dbReference>
<dbReference type="GO" id="GO:0008720">
    <property type="term" value="F:D-lactate dehydrogenase (NAD+) activity"/>
    <property type="evidence" value="ECO:0007669"/>
    <property type="project" value="TreeGrafter"/>
</dbReference>
<sequence>MDIVSELSRILGEENVFSDPVECIANSRDMSVHVGIPDVVIYTQTTEQISAIMRLANQERIPVTVQGSGTSVTGASLPVKGGILLDVHRMNKILEINKDNFYARVEPGVICMDLNKELAKQNLMFPPNPGSEL</sequence>
<dbReference type="AlphaFoldDB" id="X0URH6"/>
<accession>X0URH6</accession>
<evidence type="ECO:0000256" key="1">
    <source>
        <dbReference type="ARBA" id="ARBA00008000"/>
    </source>
</evidence>
<proteinExistence type="inferred from homology"/>
<dbReference type="EMBL" id="BARS01026548">
    <property type="protein sequence ID" value="GAG01847.1"/>
    <property type="molecule type" value="Genomic_DNA"/>
</dbReference>